<evidence type="ECO:0000256" key="8">
    <source>
        <dbReference type="ARBA" id="ARBA00022741"/>
    </source>
</evidence>
<evidence type="ECO:0000256" key="4">
    <source>
        <dbReference type="ARBA" id="ARBA00012557"/>
    </source>
</evidence>
<evidence type="ECO:0000313" key="13">
    <source>
        <dbReference type="EMBL" id="VDM66519.1"/>
    </source>
</evidence>
<dbReference type="GO" id="GO:0016263">
    <property type="term" value="F:glycoprotein-N-acetylgalactosamine 3-beta-galactosyltransferase activity"/>
    <property type="evidence" value="ECO:0007669"/>
    <property type="project" value="UniProtKB-EC"/>
</dbReference>
<keyword evidence="11" id="KW-0472">Membrane</keyword>
<keyword evidence="7" id="KW-0812">Transmembrane</keyword>
<dbReference type="EC" id="2.4.1.122" evidence="4"/>
<feature type="domain" description="Fringe-like glycosyltransferase" evidence="12">
    <location>
        <begin position="28"/>
        <end position="220"/>
    </location>
</feature>
<keyword evidence="8" id="KW-0547">Nucleotide-binding</keyword>
<accession>A0A3P7II86</accession>
<comment type="pathway">
    <text evidence="2">Protein modification; protein glycosylation.</text>
</comment>
<keyword evidence="14" id="KW-1185">Reference proteome</keyword>
<name>A0A3P7II86_STRVU</name>
<dbReference type="PANTHER" id="PTHR23033:SF14">
    <property type="entry name" value="GLYCOPROTEIN-N-ACETYLGALACTOSAMINE 3-BETA-GALACTOSYLTRANSFERASE 1-RELATED"/>
    <property type="match status" value="1"/>
</dbReference>
<keyword evidence="6" id="KW-0808">Transferase</keyword>
<dbReference type="InterPro" id="IPR026050">
    <property type="entry name" value="C1GALT1/C1GALT1_chp1"/>
</dbReference>
<evidence type="ECO:0000259" key="12">
    <source>
        <dbReference type="Pfam" id="PF02434"/>
    </source>
</evidence>
<dbReference type="InterPro" id="IPR003378">
    <property type="entry name" value="Fringe-like_glycosylTrfase"/>
</dbReference>
<dbReference type="GO" id="GO:0016020">
    <property type="term" value="C:membrane"/>
    <property type="evidence" value="ECO:0007669"/>
    <property type="project" value="UniProtKB-SubCell"/>
</dbReference>
<reference evidence="13 14" key="1">
    <citation type="submission" date="2018-11" db="EMBL/GenBank/DDBJ databases">
        <authorList>
            <consortium name="Pathogen Informatics"/>
        </authorList>
    </citation>
    <scope>NUCLEOTIDE SEQUENCE [LARGE SCALE GENOMIC DNA]</scope>
</reference>
<keyword evidence="10" id="KW-1133">Transmembrane helix</keyword>
<dbReference type="Gene3D" id="3.90.550.50">
    <property type="match status" value="1"/>
</dbReference>
<dbReference type="GO" id="GO:0000166">
    <property type="term" value="F:nucleotide binding"/>
    <property type="evidence" value="ECO:0007669"/>
    <property type="project" value="UniProtKB-KW"/>
</dbReference>
<proteinExistence type="inferred from homology"/>
<keyword evidence="9" id="KW-0735">Signal-anchor</keyword>
<evidence type="ECO:0000256" key="1">
    <source>
        <dbReference type="ARBA" id="ARBA00004606"/>
    </source>
</evidence>
<evidence type="ECO:0000256" key="10">
    <source>
        <dbReference type="ARBA" id="ARBA00022989"/>
    </source>
</evidence>
<dbReference type="Pfam" id="PF02434">
    <property type="entry name" value="Fringe"/>
    <property type="match status" value="1"/>
</dbReference>
<evidence type="ECO:0000256" key="7">
    <source>
        <dbReference type="ARBA" id="ARBA00022692"/>
    </source>
</evidence>
<evidence type="ECO:0000256" key="2">
    <source>
        <dbReference type="ARBA" id="ARBA00004922"/>
    </source>
</evidence>
<keyword evidence="5" id="KW-0328">Glycosyltransferase</keyword>
<evidence type="ECO:0000256" key="5">
    <source>
        <dbReference type="ARBA" id="ARBA00022676"/>
    </source>
</evidence>
<evidence type="ECO:0000256" key="11">
    <source>
        <dbReference type="ARBA" id="ARBA00023136"/>
    </source>
</evidence>
<gene>
    <name evidence="13" type="ORF">SVUK_LOCUS1517</name>
</gene>
<evidence type="ECO:0000313" key="14">
    <source>
        <dbReference type="Proteomes" id="UP000270094"/>
    </source>
</evidence>
<evidence type="ECO:0000256" key="9">
    <source>
        <dbReference type="ARBA" id="ARBA00022968"/>
    </source>
</evidence>
<dbReference type="Proteomes" id="UP000270094">
    <property type="component" value="Unassembled WGS sequence"/>
</dbReference>
<dbReference type="EMBL" id="UYYB01003016">
    <property type="protein sequence ID" value="VDM66519.1"/>
    <property type="molecule type" value="Genomic_DNA"/>
</dbReference>
<evidence type="ECO:0000256" key="6">
    <source>
        <dbReference type="ARBA" id="ARBA00022679"/>
    </source>
</evidence>
<dbReference type="AlphaFoldDB" id="A0A3P7II86"/>
<protein>
    <recommendedName>
        <fullName evidence="4">N-acetylgalactosaminide beta-1,3-galactosyltransferase</fullName>
        <ecNumber evidence="4">2.4.1.122</ecNumber>
    </recommendedName>
</protein>
<dbReference type="PANTHER" id="PTHR23033">
    <property type="entry name" value="BETA1,3-GALACTOSYLTRANSFERASE"/>
    <property type="match status" value="1"/>
</dbReference>
<sequence>MTYEQASHGSIQNLAEPTSGLLYDDVRVFCWVATHPKNHKTKARAVAETWGPLCNQIVFVSNATDDSLPVIVVNLTESRNELWRKTREAFKWIYNNVLTDYDWFLKADDDTYMHMDNLRALLVVNINIWNSLAISARREKDEKNEDSIRGYSPDEPIAIGHQFTKDCPDYHSGGAGYVLSKEAVRRLVGEGFAKLTSCNKRNPFEDVFLGLCLNKTNVTITDGADENGAYRLTDGFIMLYSFILRIYNAIYNSDIKK</sequence>
<organism evidence="13 14">
    <name type="scientific">Strongylus vulgaris</name>
    <name type="common">Blood worm</name>
    <dbReference type="NCBI Taxonomy" id="40348"/>
    <lineage>
        <taxon>Eukaryota</taxon>
        <taxon>Metazoa</taxon>
        <taxon>Ecdysozoa</taxon>
        <taxon>Nematoda</taxon>
        <taxon>Chromadorea</taxon>
        <taxon>Rhabditida</taxon>
        <taxon>Rhabditina</taxon>
        <taxon>Rhabditomorpha</taxon>
        <taxon>Strongyloidea</taxon>
        <taxon>Strongylidae</taxon>
        <taxon>Strongylus</taxon>
    </lineage>
</organism>
<comment type="similarity">
    <text evidence="3">Belongs to the glycosyltransferase 31 family. Beta3-Gal-T subfamily.</text>
</comment>
<dbReference type="OrthoDB" id="5831672at2759"/>
<comment type="subcellular location">
    <subcellularLocation>
        <location evidence="1">Membrane</location>
        <topology evidence="1">Single-pass type II membrane protein</topology>
    </subcellularLocation>
</comment>
<evidence type="ECO:0000256" key="3">
    <source>
        <dbReference type="ARBA" id="ARBA00006462"/>
    </source>
</evidence>